<evidence type="ECO:0000313" key="3">
    <source>
        <dbReference type="EMBL" id="OIQ74868.1"/>
    </source>
</evidence>
<gene>
    <name evidence="3" type="primary">ybiC</name>
    <name evidence="3" type="ORF">GALL_434720</name>
</gene>
<evidence type="ECO:0000256" key="2">
    <source>
        <dbReference type="ARBA" id="ARBA00023002"/>
    </source>
</evidence>
<dbReference type="AlphaFoldDB" id="A0A1J5Q4Q5"/>
<keyword evidence="2 3" id="KW-0560">Oxidoreductase</keyword>
<dbReference type="Pfam" id="PF02615">
    <property type="entry name" value="Ldh_2"/>
    <property type="match status" value="1"/>
</dbReference>
<name>A0A1J5Q4Q5_9ZZZZ</name>
<dbReference type="PANTHER" id="PTHR11091">
    <property type="entry name" value="OXIDOREDUCTASE-RELATED"/>
    <property type="match status" value="1"/>
</dbReference>
<dbReference type="EC" id="1.1.1.-" evidence="3"/>
<dbReference type="Gene3D" id="3.30.1370.60">
    <property type="entry name" value="Hypothetical oxidoreductase yiak, domain 2"/>
    <property type="match status" value="1"/>
</dbReference>
<accession>A0A1J5Q4Q5</accession>
<dbReference type="InterPro" id="IPR043144">
    <property type="entry name" value="Mal/L-sulf/L-lact_DH-like_ah"/>
</dbReference>
<dbReference type="PANTHER" id="PTHR11091:SF0">
    <property type="entry name" value="MALATE DEHYDROGENASE"/>
    <property type="match status" value="1"/>
</dbReference>
<evidence type="ECO:0000256" key="1">
    <source>
        <dbReference type="ARBA" id="ARBA00006056"/>
    </source>
</evidence>
<dbReference type="EMBL" id="MLJW01002357">
    <property type="protein sequence ID" value="OIQ74868.1"/>
    <property type="molecule type" value="Genomic_DNA"/>
</dbReference>
<proteinExistence type="inferred from homology"/>
<protein>
    <submittedName>
        <fullName evidence="3">Putative oxidoreductase YbiC</fullName>
        <ecNumber evidence="3">1.1.1.-</ecNumber>
    </submittedName>
</protein>
<organism evidence="3">
    <name type="scientific">mine drainage metagenome</name>
    <dbReference type="NCBI Taxonomy" id="410659"/>
    <lineage>
        <taxon>unclassified sequences</taxon>
        <taxon>metagenomes</taxon>
        <taxon>ecological metagenomes</taxon>
    </lineage>
</organism>
<reference evidence="3" key="1">
    <citation type="submission" date="2016-10" db="EMBL/GenBank/DDBJ databases">
        <title>Sequence of Gallionella enrichment culture.</title>
        <authorList>
            <person name="Poehlein A."/>
            <person name="Muehling M."/>
            <person name="Daniel R."/>
        </authorList>
    </citation>
    <scope>NUCLEOTIDE SEQUENCE</scope>
</reference>
<dbReference type="Gene3D" id="1.10.1530.10">
    <property type="match status" value="1"/>
</dbReference>
<dbReference type="InterPro" id="IPR036111">
    <property type="entry name" value="Mal/L-sulfo/L-lacto_DH-like_sf"/>
</dbReference>
<comment type="similarity">
    <text evidence="1">Belongs to the LDH2/MDH2 oxidoreductase family.</text>
</comment>
<dbReference type="SUPFAM" id="SSF89733">
    <property type="entry name" value="L-sulfolactate dehydrogenase-like"/>
    <property type="match status" value="1"/>
</dbReference>
<dbReference type="InterPro" id="IPR043143">
    <property type="entry name" value="Mal/L-sulf/L-lact_DH-like_NADP"/>
</dbReference>
<dbReference type="GO" id="GO:0016491">
    <property type="term" value="F:oxidoreductase activity"/>
    <property type="evidence" value="ECO:0007669"/>
    <property type="project" value="UniProtKB-KW"/>
</dbReference>
<sequence length="353" mass="37359">MTTTPRHSPAELTQFACQLLTAAGLPTDKADTVARLLVLTDMMQRHTHGVALCPLYIDQLQNKLMATLGEPEVVQDTGSTVVWDGHYLPGLWLVDKALNLAFERIAQHGVVTFAMRRSHHIACLAALVKQATDRGLVAILATSDPGGKFVAPFGGRDPVLTPNPFAIGYPGSKAPVLVDICASITTVSMARTKAAAGVQFEHPWLMDSNGQPTTDPGVLEQATPRGSLLLLGGTEYGHKGFGLALMVEALTQGLAGHGRIDAPNRWGANVFLQVMDPQAFAGRDNFITQMDFIGDACRASTPVQPDALVRLPGDQASGNIARAMQQGITLSEATLGKLAACANQLGVTPLGRA</sequence>
<dbReference type="InterPro" id="IPR003767">
    <property type="entry name" value="Malate/L-lactate_DH-like"/>
</dbReference>
<comment type="caution">
    <text evidence="3">The sequence shown here is derived from an EMBL/GenBank/DDBJ whole genome shotgun (WGS) entry which is preliminary data.</text>
</comment>